<dbReference type="GO" id="GO:0031146">
    <property type="term" value="P:SCF-dependent proteasomal ubiquitin-dependent protein catabolic process"/>
    <property type="evidence" value="ECO:0007669"/>
    <property type="project" value="UniProtKB-ARBA"/>
</dbReference>
<evidence type="ECO:0000259" key="10">
    <source>
        <dbReference type="PROSITE" id="PS50069"/>
    </source>
</evidence>
<dbReference type="InterPro" id="IPR036317">
    <property type="entry name" value="Cullin_homology_sf"/>
</dbReference>
<feature type="domain" description="Cullin family profile" evidence="10">
    <location>
        <begin position="181"/>
        <end position="414"/>
    </location>
</feature>
<reference evidence="11" key="1">
    <citation type="submission" date="2022-08" db="UniProtKB">
        <authorList>
            <consortium name="EnsemblMetazoa"/>
        </authorList>
    </citation>
    <scope>IDENTIFICATION</scope>
</reference>
<name>A0A8W7PFQ2_ANOCL</name>
<dbReference type="InterPro" id="IPR016158">
    <property type="entry name" value="Cullin_homology"/>
</dbReference>
<evidence type="ECO:0000256" key="7">
    <source>
        <dbReference type="ARBA" id="ARBA00069612"/>
    </source>
</evidence>
<accession>A0A8W7PFQ2</accession>
<dbReference type="PANTHER" id="PTHR11932">
    <property type="entry name" value="CULLIN"/>
    <property type="match status" value="1"/>
</dbReference>
<dbReference type="InterPro" id="IPR045093">
    <property type="entry name" value="Cullin"/>
</dbReference>
<evidence type="ECO:0000256" key="5">
    <source>
        <dbReference type="ARBA" id="ARBA00022786"/>
    </source>
</evidence>
<proteinExistence type="inferred from homology"/>
<protein>
    <recommendedName>
        <fullName evidence="7">Cullin-1</fullName>
    </recommendedName>
</protein>
<keyword evidence="4" id="KW-1017">Isopeptide bond</keyword>
<dbReference type="InterPro" id="IPR059120">
    <property type="entry name" value="Cullin-like_AB"/>
</dbReference>
<dbReference type="FunFam" id="1.10.10.10:FF:000014">
    <property type="entry name" value="Cullin 1"/>
    <property type="match status" value="1"/>
</dbReference>
<dbReference type="SUPFAM" id="SSF75632">
    <property type="entry name" value="Cullin homology domain"/>
    <property type="match status" value="1"/>
</dbReference>
<dbReference type="FunFam" id="1.10.10.10:FF:000161">
    <property type="entry name" value="Cullin 1"/>
    <property type="match status" value="1"/>
</dbReference>
<sequence length="541" mass="63067">LLSRCRFYTRESAEFLRENPVTEYMKRVELRLNEEQKRVQVYLHESTLDRLAEKCERVLIHIHLDQFRTEFQNLLNSDKNQDLGRMYSLVARIKAGLYELKEILETHIHNQGLAAIEKCGDSAVNDPKIYVQTILEVHKKYNALVLTAFNNDSGFVAALDKACGKFINTNAVTELSRSASKSPELLAKYCDLLLKKSSKNPEEAELEDTLNQVMVVFKYIEDKDVFQKFYSKMLAKRLCQHMSASDDAEASMISKLKQACGFEYTSKLQRMFQDIGVSKDLNDQYRKHHEKLRDTRSTTQNEIDFSILVLSSGSWPFGQGFTFSLPFELEQSVHRFNNFYAKQHSGRKLNWLYNMCRGELITNCFRMRYTLQASTFQMAVLLQFNEETAWSIKQLGENTGINNENLIQVLPILLKTKLLNCYEGEGKLHPDSTIELNKDFKNRKLRININFPLKSELKVEQEATHKNIEEDRKILIQAAIVRIMKMRKMLNHTQLVNEVLNQLSTRFKPKIQVIKKCIDILIEKEYLERQEGQKDTYSYLA</sequence>
<dbReference type="Gene3D" id="1.10.10.10">
    <property type="entry name" value="Winged helix-like DNA-binding domain superfamily/Winged helix DNA-binding domain"/>
    <property type="match status" value="2"/>
</dbReference>
<dbReference type="InterPro" id="IPR036390">
    <property type="entry name" value="WH_DNA-bd_sf"/>
</dbReference>
<dbReference type="GO" id="GO:0031461">
    <property type="term" value="C:cullin-RING ubiquitin ligase complex"/>
    <property type="evidence" value="ECO:0007669"/>
    <property type="project" value="InterPro"/>
</dbReference>
<evidence type="ECO:0000256" key="9">
    <source>
        <dbReference type="RuleBase" id="RU003829"/>
    </source>
</evidence>
<dbReference type="Pfam" id="PF26557">
    <property type="entry name" value="Cullin_AB"/>
    <property type="match status" value="1"/>
</dbReference>
<dbReference type="InterPro" id="IPR019559">
    <property type="entry name" value="Cullin_neddylation_domain"/>
</dbReference>
<dbReference type="Gene3D" id="1.20.1310.10">
    <property type="entry name" value="Cullin Repeats"/>
    <property type="match status" value="3"/>
</dbReference>
<dbReference type="SUPFAM" id="SSF74788">
    <property type="entry name" value="Cullin repeat-like"/>
    <property type="match status" value="1"/>
</dbReference>
<dbReference type="GO" id="GO:0031625">
    <property type="term" value="F:ubiquitin protein ligase binding"/>
    <property type="evidence" value="ECO:0007669"/>
    <property type="project" value="InterPro"/>
</dbReference>
<dbReference type="Pfam" id="PF00888">
    <property type="entry name" value="Cullin"/>
    <property type="match status" value="1"/>
</dbReference>
<dbReference type="InterPro" id="IPR036388">
    <property type="entry name" value="WH-like_DNA-bd_sf"/>
</dbReference>
<dbReference type="SMART" id="SM00182">
    <property type="entry name" value="CULLIN"/>
    <property type="match status" value="1"/>
</dbReference>
<dbReference type="PROSITE" id="PS01256">
    <property type="entry name" value="CULLIN_1"/>
    <property type="match status" value="1"/>
</dbReference>
<dbReference type="InterPro" id="IPR016159">
    <property type="entry name" value="Cullin_repeat-like_dom_sf"/>
</dbReference>
<dbReference type="InterPro" id="IPR001373">
    <property type="entry name" value="Cullin_N"/>
</dbReference>
<evidence type="ECO:0000256" key="8">
    <source>
        <dbReference type="PROSITE-ProRule" id="PRU00330"/>
    </source>
</evidence>
<dbReference type="AlphaFoldDB" id="A0A8W7PFQ2"/>
<evidence type="ECO:0000256" key="1">
    <source>
        <dbReference type="ARBA" id="ARBA00004906"/>
    </source>
</evidence>
<dbReference type="VEuPathDB" id="VectorBase:ACON2_040601"/>
<evidence type="ECO:0000256" key="3">
    <source>
        <dbReference type="ARBA" id="ARBA00022481"/>
    </source>
</evidence>
<evidence type="ECO:0000313" key="11">
    <source>
        <dbReference type="EnsemblMetazoa" id="ACOM030681-PA.1"/>
    </source>
</evidence>
<evidence type="ECO:0000256" key="2">
    <source>
        <dbReference type="ARBA" id="ARBA00006019"/>
    </source>
</evidence>
<dbReference type="SMART" id="SM00884">
    <property type="entry name" value="Cullin_Nedd8"/>
    <property type="match status" value="1"/>
</dbReference>
<comment type="pathway">
    <text evidence="1">Protein modification; protein ubiquitination.</text>
</comment>
<dbReference type="Proteomes" id="UP000075882">
    <property type="component" value="Unassembled WGS sequence"/>
</dbReference>
<dbReference type="FunFam" id="1.20.1310.10:FF:000007">
    <property type="entry name" value="Cullin 1"/>
    <property type="match status" value="1"/>
</dbReference>
<keyword evidence="6" id="KW-0832">Ubl conjugation</keyword>
<dbReference type="FunFam" id="1.20.1310.10:FF:000019">
    <property type="entry name" value="Cullin 1"/>
    <property type="match status" value="1"/>
</dbReference>
<organism evidence="11">
    <name type="scientific">Anopheles coluzzii</name>
    <name type="common">African malaria mosquito</name>
    <dbReference type="NCBI Taxonomy" id="1518534"/>
    <lineage>
        <taxon>Eukaryota</taxon>
        <taxon>Metazoa</taxon>
        <taxon>Ecdysozoa</taxon>
        <taxon>Arthropoda</taxon>
        <taxon>Hexapoda</taxon>
        <taxon>Insecta</taxon>
        <taxon>Pterygota</taxon>
        <taxon>Neoptera</taxon>
        <taxon>Endopterygota</taxon>
        <taxon>Diptera</taxon>
        <taxon>Nematocera</taxon>
        <taxon>Culicoidea</taxon>
        <taxon>Culicidae</taxon>
        <taxon>Anophelinae</taxon>
        <taxon>Anopheles</taxon>
    </lineage>
</organism>
<dbReference type="PROSITE" id="PS50069">
    <property type="entry name" value="CULLIN_2"/>
    <property type="match status" value="1"/>
</dbReference>
<evidence type="ECO:0000256" key="6">
    <source>
        <dbReference type="ARBA" id="ARBA00022843"/>
    </source>
</evidence>
<dbReference type="GO" id="GO:0070936">
    <property type="term" value="P:protein K48-linked ubiquitination"/>
    <property type="evidence" value="ECO:0007669"/>
    <property type="project" value="UniProtKB-ARBA"/>
</dbReference>
<dbReference type="Pfam" id="PF10557">
    <property type="entry name" value="Cullin_Nedd8"/>
    <property type="match status" value="1"/>
</dbReference>
<dbReference type="InterPro" id="IPR016157">
    <property type="entry name" value="Cullin_CS"/>
</dbReference>
<dbReference type="SUPFAM" id="SSF46785">
    <property type="entry name" value="Winged helix' DNA-binding domain"/>
    <property type="match status" value="1"/>
</dbReference>
<comment type="similarity">
    <text evidence="2 8 9">Belongs to the cullin family.</text>
</comment>
<dbReference type="FunFam" id="4.10.1030.10:FF:000001">
    <property type="entry name" value="Putative Cullin-1"/>
    <property type="match status" value="1"/>
</dbReference>
<keyword evidence="3" id="KW-0488">Methylation</keyword>
<dbReference type="Gene3D" id="4.10.1030.10">
    <property type="entry name" value="Ring Box Chain A, domain 5"/>
    <property type="match status" value="1"/>
</dbReference>
<evidence type="ECO:0000256" key="4">
    <source>
        <dbReference type="ARBA" id="ARBA00022499"/>
    </source>
</evidence>
<dbReference type="EnsemblMetazoa" id="ACOM030681-RA">
    <property type="protein sequence ID" value="ACOM030681-PA.1"/>
    <property type="gene ID" value="ACOM030681"/>
</dbReference>
<keyword evidence="5" id="KW-0833">Ubl conjugation pathway</keyword>
<dbReference type="GO" id="GO:0006915">
    <property type="term" value="P:apoptotic process"/>
    <property type="evidence" value="ECO:0007669"/>
    <property type="project" value="UniProtKB-ARBA"/>
</dbReference>